<evidence type="ECO:0000256" key="2">
    <source>
        <dbReference type="ARBA" id="ARBA00022840"/>
    </source>
</evidence>
<keyword evidence="2" id="KW-0067">ATP-binding</keyword>
<evidence type="ECO:0000259" key="3">
    <source>
        <dbReference type="SMART" id="SM01086"/>
    </source>
</evidence>
<reference evidence="4" key="1">
    <citation type="journal article" date="2021" name="Sci. Rep.">
        <title>Diploid genomic architecture of Nitzschia inconspicua, an elite biomass production diatom.</title>
        <authorList>
            <person name="Oliver A."/>
            <person name="Podell S."/>
            <person name="Pinowska A."/>
            <person name="Traller J.C."/>
            <person name="Smith S.R."/>
            <person name="McClure R."/>
            <person name="Beliaev A."/>
            <person name="Bohutskyi P."/>
            <person name="Hill E.A."/>
            <person name="Rabines A."/>
            <person name="Zheng H."/>
            <person name="Allen L.Z."/>
            <person name="Kuo A."/>
            <person name="Grigoriev I.V."/>
            <person name="Allen A.E."/>
            <person name="Hazlebeck D."/>
            <person name="Allen E.E."/>
        </authorList>
    </citation>
    <scope>NUCLEOTIDE SEQUENCE</scope>
    <source>
        <strain evidence="4">Hildebrandi</strain>
    </source>
</reference>
<evidence type="ECO:0000256" key="1">
    <source>
        <dbReference type="ARBA" id="ARBA00022741"/>
    </source>
</evidence>
<dbReference type="SMART" id="SM01086">
    <property type="entry name" value="ClpB_D2-small"/>
    <property type="match status" value="1"/>
</dbReference>
<reference evidence="4" key="2">
    <citation type="submission" date="2021-04" db="EMBL/GenBank/DDBJ databases">
        <authorList>
            <person name="Podell S."/>
        </authorList>
    </citation>
    <scope>NUCLEOTIDE SEQUENCE</scope>
    <source>
        <strain evidence="4">Hildebrandi</strain>
    </source>
</reference>
<gene>
    <name evidence="4" type="ORF">IV203_037482</name>
</gene>
<keyword evidence="1" id="KW-0547">Nucleotide-binding</keyword>
<proteinExistence type="predicted"/>
<feature type="domain" description="Clp ATPase C-terminal" evidence="3">
    <location>
        <begin position="5"/>
        <end position="88"/>
    </location>
</feature>
<dbReference type="EMBL" id="JAGRRH010000009">
    <property type="protein sequence ID" value="KAG7364280.1"/>
    <property type="molecule type" value="Genomic_DNA"/>
</dbReference>
<keyword evidence="5" id="KW-1185">Reference proteome</keyword>
<dbReference type="InterPro" id="IPR019489">
    <property type="entry name" value="Clp_ATPase_C"/>
</dbReference>
<organism evidence="4 5">
    <name type="scientific">Nitzschia inconspicua</name>
    <dbReference type="NCBI Taxonomy" id="303405"/>
    <lineage>
        <taxon>Eukaryota</taxon>
        <taxon>Sar</taxon>
        <taxon>Stramenopiles</taxon>
        <taxon>Ochrophyta</taxon>
        <taxon>Bacillariophyta</taxon>
        <taxon>Bacillariophyceae</taxon>
        <taxon>Bacillariophycidae</taxon>
        <taxon>Bacillariales</taxon>
        <taxon>Bacillariaceae</taxon>
        <taxon>Nitzschia</taxon>
    </lineage>
</organism>
<dbReference type="GO" id="GO:0034605">
    <property type="term" value="P:cellular response to heat"/>
    <property type="evidence" value="ECO:0007669"/>
    <property type="project" value="TreeGrafter"/>
</dbReference>
<dbReference type="PANTHER" id="PTHR11638">
    <property type="entry name" value="ATP-DEPENDENT CLP PROTEASE"/>
    <property type="match status" value="1"/>
</dbReference>
<dbReference type="Pfam" id="PF10431">
    <property type="entry name" value="ClpB_D2-small"/>
    <property type="match status" value="1"/>
</dbReference>
<name>A0A9K3LKT6_9STRA</name>
<dbReference type="GO" id="GO:0005524">
    <property type="term" value="F:ATP binding"/>
    <property type="evidence" value="ECO:0007669"/>
    <property type="project" value="UniProtKB-KW"/>
</dbReference>
<comment type="caution">
    <text evidence="4">The sequence shown here is derived from an EMBL/GenBank/DDBJ whole genome shotgun (WGS) entry which is preliminary data.</text>
</comment>
<dbReference type="Proteomes" id="UP000693970">
    <property type="component" value="Unassembled WGS sequence"/>
</dbReference>
<dbReference type="InterPro" id="IPR050130">
    <property type="entry name" value="ClpA_ClpB"/>
</dbReference>
<dbReference type="OrthoDB" id="47330at2759"/>
<dbReference type="AlphaFoldDB" id="A0A9K3LKT6"/>
<dbReference type="GO" id="GO:0016887">
    <property type="term" value="F:ATP hydrolysis activity"/>
    <property type="evidence" value="ECO:0007669"/>
    <property type="project" value="TreeGrafter"/>
</dbReference>
<protein>
    <submittedName>
        <fullName evidence="4">ABC transporter ATPase</fullName>
    </submittedName>
</protein>
<evidence type="ECO:0000313" key="4">
    <source>
        <dbReference type="EMBL" id="KAG7364280.1"/>
    </source>
</evidence>
<accession>A0A9K3LKT6</accession>
<sequence length="147" mass="16670">MFNALGTKQLEKIVEKSMKGIKRRLATKGIKIILESSGAKAILDASYDPSYGARPVERYLEGTVVTRLSRMLISGELTPGTIVRIEAFGDDSSNDDCDVPVAKKLRTNNLQYIVERDPDYEKEQEAERQRYLTSDYDYEMPDIEIVD</sequence>
<evidence type="ECO:0000313" key="5">
    <source>
        <dbReference type="Proteomes" id="UP000693970"/>
    </source>
</evidence>
<dbReference type="PANTHER" id="PTHR11638:SF18">
    <property type="entry name" value="HEAT SHOCK PROTEIN 104"/>
    <property type="match status" value="1"/>
</dbReference>
<dbReference type="GO" id="GO:0005737">
    <property type="term" value="C:cytoplasm"/>
    <property type="evidence" value="ECO:0007669"/>
    <property type="project" value="TreeGrafter"/>
</dbReference>